<evidence type="ECO:0008006" key="10">
    <source>
        <dbReference type="Google" id="ProtNLM"/>
    </source>
</evidence>
<comment type="caution">
    <text evidence="8">The sequence shown here is derived from an EMBL/GenBank/DDBJ whole genome shotgun (WGS) entry which is preliminary data.</text>
</comment>
<dbReference type="GO" id="GO:0009234">
    <property type="term" value="P:menaquinone biosynthetic process"/>
    <property type="evidence" value="ECO:0007669"/>
    <property type="project" value="InterPro"/>
</dbReference>
<sequence>MTINGNFEPNTKFDVGILGWWYGQNFGSMLTYFAINKAVSNLGKSVVMIHEATGYNGWRVKWSDEIAPMDFARRQGYNYTEQQHYSNNSELNALTDTFMVGSDQLWNPHVGRVNDDLFLDFSSDDKKRIAYSTSFGDADNDKYKPAFVEKNSQNLKRFDALSVRENYAVKTAKDIFGVDAEQVLDPVFLIDKAEYEKLASEATTRIDGEYLLAFILDPSEKKKDVVKATAAKLGFEKVAVITDANVKQIAKAKEIFKEDIFEVIEEIKPENFLYAYQNAQYVVTDSFHGSVFSYIFRRPFSVFYNTTRGADRFINLMSLLGLEDSRRVYETNTADDINQNENVTLTIDYSKGEKQVAVETAKSQAWLEAAIDAPKKTDKILPAGETMIPSNSVSTEQILKNGIFVFYREGQHGEVLRQEVTFNQDGTLSGTNQTNEKYWTLEDSKLIFLNGSKAATTVFENIKSNYIEDEFRLVGTFVPNPRIHHVLETQKSFIRRTNQNPDFIKTKILVAKMRDYGIKDVVLAPGGRDLTLIRVIENNQDAFNIHYVTDERSAGYFALGIANKTQRPTAVVVTSGTAASNLAPAITEAFYMNLPVVAITADRYPEFHGQGEDQTIEQAGMFEPMIKKSVNIPTAAGKKNEVFTRRLVSEAILEATHNGGGPVHINISFDAVPNIAPIKKAYELPTLKHIKRVTRQDDLTLWDEYVKILKKSNKILLIYGQNFKPTAEQQKNIDAFAARYNVVILADWLSNLYGDKVVHSFNMLRLVSQRTFNKEIAPDIVISLGGKNVMNHPINFKLRAAPDSVRNWRVAPDGEIKDLYYHLSSVLETNQDWFFKYFSEKADNNQNNNDYLNKWNALDAAYPTPVHDVYNQKYVTQQVMKQMPEESLFHIGVGNTFMMTHTENLDPNKKLEIFLNMGTNGIDGSASAFMGQVATDDIDRLKFLMLGDMSFFYDMNSLWNKNLDGNVRIIMVNNSGSGLLKHYGSPGVTQAHSTVAEGWVKSLGFDYLSSKNKEDFDTSIKEFTGKDTGRPIFFEVFI</sequence>
<gene>
    <name evidence="8" type="ORF">Hs20B_02010</name>
</gene>
<keyword evidence="1" id="KW-0808">Transferase</keyword>
<dbReference type="Gene3D" id="3.40.50.970">
    <property type="match status" value="2"/>
</dbReference>
<keyword evidence="4" id="KW-0786">Thiamine pyrophosphate</keyword>
<evidence type="ECO:0000259" key="6">
    <source>
        <dbReference type="Pfam" id="PF02776"/>
    </source>
</evidence>
<keyword evidence="2" id="KW-0479">Metal-binding</keyword>
<accession>A0A6A0B573</accession>
<dbReference type="InterPro" id="IPR004433">
    <property type="entry name" value="MenaQ_synth_MenD"/>
</dbReference>
<proteinExistence type="predicted"/>
<dbReference type="Pfam" id="PF02776">
    <property type="entry name" value="TPP_enzyme_N"/>
    <property type="match status" value="1"/>
</dbReference>
<dbReference type="CDD" id="cd07037">
    <property type="entry name" value="TPP_PYR_MenD"/>
    <property type="match status" value="1"/>
</dbReference>
<evidence type="ECO:0000313" key="9">
    <source>
        <dbReference type="Proteomes" id="UP000475928"/>
    </source>
</evidence>
<dbReference type="PANTHER" id="PTHR42916">
    <property type="entry name" value="2-SUCCINYL-5-ENOLPYRUVYL-6-HYDROXY-3-CYCLOHEXENE-1-CARBOXYLATE SYNTHASE"/>
    <property type="match status" value="1"/>
</dbReference>
<dbReference type="InterPro" id="IPR012001">
    <property type="entry name" value="Thiamin_PyroP_enz_TPP-bd_dom"/>
</dbReference>
<dbReference type="EMBL" id="BLLH01000001">
    <property type="protein sequence ID" value="GFH39803.1"/>
    <property type="molecule type" value="Genomic_DNA"/>
</dbReference>
<reference evidence="8 9" key="1">
    <citation type="submission" date="2020-02" db="EMBL/GenBank/DDBJ databases">
        <title>Draft genome sequence of Lactococcus sp. Hs20B0-1.</title>
        <authorList>
            <person name="Noda S."/>
            <person name="Yuki M."/>
            <person name="Ohkuma M."/>
        </authorList>
    </citation>
    <scope>NUCLEOTIDE SEQUENCE [LARGE SCALE GENOMIC DNA]</scope>
    <source>
        <strain evidence="8 9">Hs20B0-1</strain>
    </source>
</reference>
<feature type="domain" description="Polysaccharide pyruvyl transferase" evidence="7">
    <location>
        <begin position="25"/>
        <end position="305"/>
    </location>
</feature>
<evidence type="ECO:0000256" key="4">
    <source>
        <dbReference type="ARBA" id="ARBA00023052"/>
    </source>
</evidence>
<dbReference type="GO" id="GO:0030976">
    <property type="term" value="F:thiamine pyrophosphate binding"/>
    <property type="evidence" value="ECO:0007669"/>
    <property type="project" value="InterPro"/>
</dbReference>
<dbReference type="RefSeq" id="WP_172354728.1">
    <property type="nucleotide sequence ID" value="NZ_BLLH01000001.1"/>
</dbReference>
<dbReference type="NCBIfam" id="TIGR00173">
    <property type="entry name" value="menD"/>
    <property type="match status" value="1"/>
</dbReference>
<keyword evidence="3" id="KW-0460">Magnesium</keyword>
<dbReference type="Proteomes" id="UP000475928">
    <property type="component" value="Unassembled WGS sequence"/>
</dbReference>
<evidence type="ECO:0000256" key="3">
    <source>
        <dbReference type="ARBA" id="ARBA00022842"/>
    </source>
</evidence>
<evidence type="ECO:0000256" key="2">
    <source>
        <dbReference type="ARBA" id="ARBA00022723"/>
    </source>
</evidence>
<dbReference type="AlphaFoldDB" id="A0A6A0B573"/>
<keyword evidence="5" id="KW-0464">Manganese</keyword>
<evidence type="ECO:0000256" key="1">
    <source>
        <dbReference type="ARBA" id="ARBA00022679"/>
    </source>
</evidence>
<protein>
    <recommendedName>
        <fullName evidence="10">2-succinyl-5-enolpyruvyl-6-hydroxy-3-cyclohexene-1-carboxylate synthase</fullName>
    </recommendedName>
</protein>
<evidence type="ECO:0000313" key="8">
    <source>
        <dbReference type="EMBL" id="GFH39803.1"/>
    </source>
</evidence>
<dbReference type="InterPro" id="IPR007345">
    <property type="entry name" value="Polysacch_pyruvyl_Trfase"/>
</dbReference>
<evidence type="ECO:0000256" key="5">
    <source>
        <dbReference type="ARBA" id="ARBA00023211"/>
    </source>
</evidence>
<dbReference type="PANTHER" id="PTHR42916:SF1">
    <property type="entry name" value="PROTEIN PHYLLO, CHLOROPLASTIC"/>
    <property type="match status" value="1"/>
</dbReference>
<evidence type="ECO:0000259" key="7">
    <source>
        <dbReference type="Pfam" id="PF04230"/>
    </source>
</evidence>
<dbReference type="GO" id="GO:0070204">
    <property type="term" value="F:2-succinyl-5-enolpyruvyl-6-hydroxy-3-cyclohexene-1-carboxylic-acid synthase activity"/>
    <property type="evidence" value="ECO:0007669"/>
    <property type="project" value="InterPro"/>
</dbReference>
<dbReference type="GO" id="GO:0046872">
    <property type="term" value="F:metal ion binding"/>
    <property type="evidence" value="ECO:0007669"/>
    <property type="project" value="UniProtKB-KW"/>
</dbReference>
<feature type="domain" description="Thiamine pyrophosphate enzyme N-terminal TPP-binding" evidence="6">
    <location>
        <begin position="507"/>
        <end position="619"/>
    </location>
</feature>
<organism evidence="8 9">
    <name type="scientific">Pseudolactococcus insecticola</name>
    <dbReference type="NCBI Taxonomy" id="2709158"/>
    <lineage>
        <taxon>Bacteria</taxon>
        <taxon>Bacillati</taxon>
        <taxon>Bacillota</taxon>
        <taxon>Bacilli</taxon>
        <taxon>Lactobacillales</taxon>
        <taxon>Streptococcaceae</taxon>
        <taxon>Pseudolactococcus</taxon>
    </lineage>
</organism>
<keyword evidence="9" id="KW-1185">Reference proteome</keyword>
<dbReference type="Pfam" id="PF04230">
    <property type="entry name" value="PS_pyruv_trans"/>
    <property type="match status" value="1"/>
</dbReference>
<dbReference type="Gene3D" id="3.40.50.1220">
    <property type="entry name" value="TPP-binding domain"/>
    <property type="match status" value="1"/>
</dbReference>
<dbReference type="SUPFAM" id="SSF52518">
    <property type="entry name" value="Thiamin diphosphate-binding fold (THDP-binding)"/>
    <property type="match status" value="2"/>
</dbReference>
<name>A0A6A0B573_9LACT</name>
<dbReference type="InterPro" id="IPR029061">
    <property type="entry name" value="THDP-binding"/>
</dbReference>